<feature type="region of interest" description="Disordered" evidence="1">
    <location>
        <begin position="79"/>
        <end position="105"/>
    </location>
</feature>
<accession>A0A8C5FYP0</accession>
<evidence type="ECO:0000313" key="4">
    <source>
        <dbReference type="Proteomes" id="UP000694680"/>
    </source>
</evidence>
<name>A0A8C5FYP0_GOUWI</name>
<dbReference type="Ensembl" id="ENSGWIT00000001480.1">
    <property type="protein sequence ID" value="ENSGWIP00000001375.1"/>
    <property type="gene ID" value="ENSGWIG00000000798.1"/>
</dbReference>
<evidence type="ECO:0000256" key="1">
    <source>
        <dbReference type="SAM" id="MobiDB-lite"/>
    </source>
</evidence>
<protein>
    <submittedName>
        <fullName evidence="3">Uncharacterized protein</fullName>
    </submittedName>
</protein>
<dbReference type="Proteomes" id="UP000694680">
    <property type="component" value="Chromosome 7"/>
</dbReference>
<evidence type="ECO:0000256" key="2">
    <source>
        <dbReference type="SAM" id="Phobius"/>
    </source>
</evidence>
<feature type="transmembrane region" description="Helical" evidence="2">
    <location>
        <begin position="27"/>
        <end position="48"/>
    </location>
</feature>
<reference evidence="3" key="2">
    <citation type="submission" date="2025-08" db="UniProtKB">
        <authorList>
            <consortium name="Ensembl"/>
        </authorList>
    </citation>
    <scope>IDENTIFICATION</scope>
</reference>
<keyword evidence="2" id="KW-1133">Transmembrane helix</keyword>
<organism evidence="3 4">
    <name type="scientific">Gouania willdenowi</name>
    <name type="common">Blunt-snouted clingfish</name>
    <name type="synonym">Lepadogaster willdenowi</name>
    <dbReference type="NCBI Taxonomy" id="441366"/>
    <lineage>
        <taxon>Eukaryota</taxon>
        <taxon>Metazoa</taxon>
        <taxon>Chordata</taxon>
        <taxon>Craniata</taxon>
        <taxon>Vertebrata</taxon>
        <taxon>Euteleostomi</taxon>
        <taxon>Actinopterygii</taxon>
        <taxon>Neopterygii</taxon>
        <taxon>Teleostei</taxon>
        <taxon>Neoteleostei</taxon>
        <taxon>Acanthomorphata</taxon>
        <taxon>Ovalentaria</taxon>
        <taxon>Blenniimorphae</taxon>
        <taxon>Blenniiformes</taxon>
        <taxon>Gobiesocoidei</taxon>
        <taxon>Gobiesocidae</taxon>
        <taxon>Gobiesocinae</taxon>
        <taxon>Gouania</taxon>
    </lineage>
</organism>
<dbReference type="AlphaFoldDB" id="A0A8C5FYP0"/>
<evidence type="ECO:0000313" key="3">
    <source>
        <dbReference type="Ensembl" id="ENSGWIP00000001375.1"/>
    </source>
</evidence>
<keyword evidence="2" id="KW-0812">Transmembrane</keyword>
<proteinExistence type="predicted"/>
<reference evidence="3" key="3">
    <citation type="submission" date="2025-09" db="UniProtKB">
        <authorList>
            <consortium name="Ensembl"/>
        </authorList>
    </citation>
    <scope>IDENTIFICATION</scope>
</reference>
<reference evidence="3" key="1">
    <citation type="submission" date="2020-06" db="EMBL/GenBank/DDBJ databases">
        <authorList>
            <consortium name="Wellcome Sanger Institute Data Sharing"/>
        </authorList>
    </citation>
    <scope>NUCLEOTIDE SEQUENCE [LARGE SCALE GENOMIC DNA]</scope>
</reference>
<keyword evidence="2" id="KW-0472">Membrane</keyword>
<keyword evidence="4" id="KW-1185">Reference proteome</keyword>
<sequence>MVAVHSDGYIDMTMDRCSFRGTAPVCVYGAIIVTKLFVNWISTLFFFLDLSESDSQRREGPVQFEEDPFGLDKFLGQAKQYGGSKRPPTSTHPKDEYHNRKRRKA</sequence>